<reference evidence="2 3" key="1">
    <citation type="submission" date="2018-02" db="EMBL/GenBank/DDBJ databases">
        <title>Insights into the biology of acidophilic members of the Acidiferrobacteraceae family derived from comparative genomic analyses.</title>
        <authorList>
            <person name="Issotta F."/>
            <person name="Thyssen C."/>
            <person name="Mena C."/>
            <person name="Moya A."/>
            <person name="Bellenberg S."/>
            <person name="Sproer C."/>
            <person name="Covarrubias P.C."/>
            <person name="Sand W."/>
            <person name="Quatrini R."/>
            <person name="Vera M."/>
        </authorList>
    </citation>
    <scope>NUCLEOTIDE SEQUENCE [LARGE SCALE GENOMIC DNA]</scope>
    <source>
        <strain evidence="3">m-1</strain>
    </source>
</reference>
<dbReference type="GO" id="GO:0055129">
    <property type="term" value="P:L-proline biosynthetic process"/>
    <property type="evidence" value="ECO:0007669"/>
    <property type="project" value="UniProtKB-UniRule"/>
</dbReference>
<accession>A0A1C2FZD0</accession>
<organism evidence="2 3">
    <name type="scientific">Acidiferrobacter thiooxydans</name>
    <dbReference type="NCBI Taxonomy" id="163359"/>
    <lineage>
        <taxon>Bacteria</taxon>
        <taxon>Pseudomonadati</taxon>
        <taxon>Pseudomonadota</taxon>
        <taxon>Gammaproteobacteria</taxon>
        <taxon>Acidiferrobacterales</taxon>
        <taxon>Acidiferrobacteraceae</taxon>
        <taxon>Acidiferrobacter</taxon>
    </lineage>
</organism>
<dbReference type="UniPathway" id="UPA00098">
    <property type="reaction ID" value="UER00359"/>
</dbReference>
<dbReference type="Gene3D" id="3.40.1160.10">
    <property type="entry name" value="Acetylglutamate kinase-like"/>
    <property type="match status" value="2"/>
</dbReference>
<dbReference type="Proteomes" id="UP000253250">
    <property type="component" value="Unassembled WGS sequence"/>
</dbReference>
<protein>
    <recommendedName>
        <fullName evidence="1">Glutamate 5-kinase</fullName>
        <ecNumber evidence="1">2.7.2.11</ecNumber>
    </recommendedName>
    <alternativeName>
        <fullName evidence="1">Gamma-glutamyl kinase</fullName>
        <shortName evidence="1">GK</shortName>
    </alternativeName>
</protein>
<dbReference type="EMBL" id="PSYR01000002">
    <property type="protein sequence ID" value="RCN56389.1"/>
    <property type="molecule type" value="Genomic_DNA"/>
</dbReference>
<evidence type="ECO:0000313" key="2">
    <source>
        <dbReference type="EMBL" id="RCN56389.1"/>
    </source>
</evidence>
<comment type="caution">
    <text evidence="1">Lacks conserved residue(s) required for the propagation of feature annotation.</text>
</comment>
<feature type="binding site" evidence="1">
    <location>
        <position position="153"/>
    </location>
    <ligand>
        <name>substrate</name>
    </ligand>
</feature>
<comment type="pathway">
    <text evidence="1">Amino-acid biosynthesis; L-proline biosynthesis; L-glutamate 5-semialdehyde from L-glutamate: step 1/2.</text>
</comment>
<keyword evidence="3" id="KW-1185">Reference proteome</keyword>
<dbReference type="PRINTS" id="PR00474">
    <property type="entry name" value="GLU5KINASE"/>
</dbReference>
<dbReference type="EC" id="2.7.2.11" evidence="1"/>
<dbReference type="GO" id="GO:0005524">
    <property type="term" value="F:ATP binding"/>
    <property type="evidence" value="ECO:0007669"/>
    <property type="project" value="UniProtKB-KW"/>
</dbReference>
<sequence length="371" mass="39280">MRSGLASARRVVVKIGSSLLTNHGAGLDRPALEGWVAQLARLRSGGRDVVLVSSGAVACGMQRLAVKKRPRALHELQALAALGQMGLIEAYETAFARHGGHAAQVLLTHDDLADRKRYLNARSALRALLALGVVPIINENDTVATEEIRFGDNDTLAALVANLIEAELLIILTDQAGLYEEDPRVNPAARLVSEAPAGDPLYLAMAGAPGELGRGGMRTKLTAAHKAARSGAATVIVAGREPDVLLRVLAGETLGTYLYPATSRLAARKQWLAAHLAVRGRLTLDAGAVRVLREAGKSLLPVGVRGVEGSFARGEMVACVDAEGREVARGLVNYPAAELCLMMGRSSEEIESILGYQGEPEVIHRDNLVIV</sequence>
<keyword evidence="1" id="KW-0808">Transferase</keyword>
<dbReference type="FunFam" id="2.30.130.10:FF:000007">
    <property type="entry name" value="Glutamate 5-kinase"/>
    <property type="match status" value="1"/>
</dbReference>
<keyword evidence="1" id="KW-0641">Proline biosynthesis</keyword>
<dbReference type="PROSITE" id="PS50890">
    <property type="entry name" value="PUA"/>
    <property type="match status" value="1"/>
</dbReference>
<keyword evidence="1" id="KW-0067">ATP-binding</keyword>
<dbReference type="PROSITE" id="PS00902">
    <property type="entry name" value="GLUTAMATE_5_KINASE"/>
    <property type="match status" value="1"/>
</dbReference>
<dbReference type="CDD" id="cd04242">
    <property type="entry name" value="AAK_G5K_ProB"/>
    <property type="match status" value="1"/>
</dbReference>
<keyword evidence="1" id="KW-0963">Cytoplasm</keyword>
<comment type="function">
    <text evidence="1">Catalyzes the transfer of a phosphate group to glutamate to form L-glutamate 5-phosphate.</text>
</comment>
<dbReference type="Gene3D" id="2.30.130.10">
    <property type="entry name" value="PUA domain"/>
    <property type="match status" value="1"/>
</dbReference>
<proteinExistence type="inferred from homology"/>
<dbReference type="PIRSF" id="PIRSF000729">
    <property type="entry name" value="GK"/>
    <property type="match status" value="1"/>
</dbReference>
<dbReference type="InterPro" id="IPR036393">
    <property type="entry name" value="AceGlu_kinase-like_sf"/>
</dbReference>
<dbReference type="SMART" id="SM00359">
    <property type="entry name" value="PUA"/>
    <property type="match status" value="1"/>
</dbReference>
<comment type="similarity">
    <text evidence="1">Belongs to the glutamate 5-kinase family.</text>
</comment>
<dbReference type="NCBIfam" id="TIGR01027">
    <property type="entry name" value="proB"/>
    <property type="match status" value="1"/>
</dbReference>
<evidence type="ECO:0000313" key="3">
    <source>
        <dbReference type="Proteomes" id="UP000253250"/>
    </source>
</evidence>
<dbReference type="FunFam" id="3.40.1160.10:FF:000018">
    <property type="entry name" value="Glutamate 5-kinase"/>
    <property type="match status" value="1"/>
</dbReference>
<comment type="caution">
    <text evidence="2">The sequence shown here is derived from an EMBL/GenBank/DDBJ whole genome shotgun (WGS) entry which is preliminary data.</text>
</comment>
<feature type="binding site" evidence="1">
    <location>
        <position position="14"/>
    </location>
    <ligand>
        <name>ATP</name>
        <dbReference type="ChEBI" id="CHEBI:30616"/>
    </ligand>
</feature>
<dbReference type="SUPFAM" id="SSF53633">
    <property type="entry name" value="Carbamate kinase-like"/>
    <property type="match status" value="1"/>
</dbReference>
<dbReference type="GO" id="GO:0005829">
    <property type="term" value="C:cytosol"/>
    <property type="evidence" value="ECO:0007669"/>
    <property type="project" value="TreeGrafter"/>
</dbReference>
<dbReference type="GO" id="GO:0003723">
    <property type="term" value="F:RNA binding"/>
    <property type="evidence" value="ECO:0007669"/>
    <property type="project" value="InterPro"/>
</dbReference>
<evidence type="ECO:0000256" key="1">
    <source>
        <dbReference type="HAMAP-Rule" id="MF_00456"/>
    </source>
</evidence>
<feature type="binding site" evidence="1">
    <location>
        <position position="54"/>
    </location>
    <ligand>
        <name>substrate</name>
    </ligand>
</feature>
<dbReference type="CDD" id="cd21157">
    <property type="entry name" value="PUA_G5K"/>
    <property type="match status" value="1"/>
</dbReference>
<dbReference type="PANTHER" id="PTHR43654:SF1">
    <property type="entry name" value="ISOPENTENYL PHOSPHATE KINASE"/>
    <property type="match status" value="1"/>
</dbReference>
<comment type="catalytic activity">
    <reaction evidence="1">
        <text>L-glutamate + ATP = L-glutamyl 5-phosphate + ADP</text>
        <dbReference type="Rhea" id="RHEA:14877"/>
        <dbReference type="ChEBI" id="CHEBI:29985"/>
        <dbReference type="ChEBI" id="CHEBI:30616"/>
        <dbReference type="ChEBI" id="CHEBI:58274"/>
        <dbReference type="ChEBI" id="CHEBI:456216"/>
        <dbReference type="EC" id="2.7.2.11"/>
    </reaction>
</comment>
<dbReference type="Pfam" id="PF01472">
    <property type="entry name" value="PUA"/>
    <property type="match status" value="1"/>
</dbReference>
<dbReference type="InterPro" id="IPR019797">
    <property type="entry name" value="Glutamate_5-kinase_CS"/>
</dbReference>
<dbReference type="OrthoDB" id="9804434at2"/>
<feature type="binding site" evidence="1">
    <location>
        <position position="141"/>
    </location>
    <ligand>
        <name>substrate</name>
    </ligand>
</feature>
<dbReference type="InterPro" id="IPR002478">
    <property type="entry name" value="PUA"/>
</dbReference>
<keyword evidence="1" id="KW-0547">Nucleotide-binding</keyword>
<dbReference type="SUPFAM" id="SSF88697">
    <property type="entry name" value="PUA domain-like"/>
    <property type="match status" value="1"/>
</dbReference>
<dbReference type="InterPro" id="IPR001057">
    <property type="entry name" value="Glu/AcGlu_kinase"/>
</dbReference>
<name>A0A1C2FZD0_9GAMM</name>
<keyword evidence="1 2" id="KW-0418">Kinase</keyword>
<dbReference type="InterPro" id="IPR015947">
    <property type="entry name" value="PUA-like_sf"/>
</dbReference>
<dbReference type="InterPro" id="IPR036974">
    <property type="entry name" value="PUA_sf"/>
</dbReference>
<comment type="subcellular location">
    <subcellularLocation>
        <location evidence="1">Cytoplasm</location>
    </subcellularLocation>
</comment>
<feature type="binding site" evidence="1">
    <location>
        <begin position="173"/>
        <end position="174"/>
    </location>
    <ligand>
        <name>ATP</name>
        <dbReference type="ChEBI" id="CHEBI:30616"/>
    </ligand>
</feature>
<dbReference type="InterPro" id="IPR005715">
    <property type="entry name" value="Glu_5kinase/COase_Synthase"/>
</dbReference>
<keyword evidence="1" id="KW-0028">Amino-acid biosynthesis</keyword>
<dbReference type="GO" id="GO:0004349">
    <property type="term" value="F:glutamate 5-kinase activity"/>
    <property type="evidence" value="ECO:0007669"/>
    <property type="project" value="UniProtKB-UniRule"/>
</dbReference>
<gene>
    <name evidence="1" type="primary">proB</name>
    <name evidence="2" type="ORF">C4900_11210</name>
</gene>
<dbReference type="InterPro" id="IPR001048">
    <property type="entry name" value="Asp/Glu/Uridylate_kinase"/>
</dbReference>
<dbReference type="AlphaFoldDB" id="A0A1C2FZD0"/>
<dbReference type="InterPro" id="IPR041739">
    <property type="entry name" value="G5K_ProB"/>
</dbReference>
<dbReference type="STRING" id="163359.A9R16_01680"/>
<dbReference type="RefSeq" id="WP_065971596.1">
    <property type="nucleotide sequence ID" value="NZ_CP080624.1"/>
</dbReference>
<dbReference type="PANTHER" id="PTHR43654">
    <property type="entry name" value="GLUTAMATE 5-KINASE"/>
    <property type="match status" value="1"/>
</dbReference>
<dbReference type="HAMAP" id="MF_00456">
    <property type="entry name" value="ProB"/>
    <property type="match status" value="1"/>
</dbReference>
<dbReference type="Pfam" id="PF00696">
    <property type="entry name" value="AA_kinase"/>
    <property type="match status" value="1"/>
</dbReference>
<dbReference type="InterPro" id="IPR011529">
    <property type="entry name" value="Glu_5kinase"/>
</dbReference>